<keyword evidence="2" id="KW-1185">Reference proteome</keyword>
<reference evidence="2" key="1">
    <citation type="submission" date="2016-10" db="EMBL/GenBank/DDBJ databases">
        <authorList>
            <person name="Varghese N."/>
            <person name="Submissions S."/>
        </authorList>
    </citation>
    <scope>NUCLEOTIDE SEQUENCE [LARGE SCALE GENOMIC DNA]</scope>
    <source>
        <strain evidence="2">S6-262</strain>
    </source>
</reference>
<evidence type="ECO:0000313" key="2">
    <source>
        <dbReference type="Proteomes" id="UP000199206"/>
    </source>
</evidence>
<name>A0A1H7ZMB3_9SPHN</name>
<accession>A0A1H7ZMB3</accession>
<gene>
    <name evidence="1" type="ORF">SAMN05192583_0731</name>
</gene>
<dbReference type="Proteomes" id="UP000199206">
    <property type="component" value="Unassembled WGS sequence"/>
</dbReference>
<dbReference type="RefSeq" id="WP_280139211.1">
    <property type="nucleotide sequence ID" value="NZ_FOCF01000001.1"/>
</dbReference>
<organism evidence="1 2">
    <name type="scientific">Sphingomonas gellani</name>
    <dbReference type="NCBI Taxonomy" id="1166340"/>
    <lineage>
        <taxon>Bacteria</taxon>
        <taxon>Pseudomonadati</taxon>
        <taxon>Pseudomonadota</taxon>
        <taxon>Alphaproteobacteria</taxon>
        <taxon>Sphingomonadales</taxon>
        <taxon>Sphingomonadaceae</taxon>
        <taxon>Sphingomonas</taxon>
    </lineage>
</organism>
<sequence>MSRLLISVIVLLVVVVGALVLLGSRAHEVPQTQVEKAVSLGNLS</sequence>
<dbReference type="AlphaFoldDB" id="A0A1H7ZMB3"/>
<proteinExistence type="predicted"/>
<dbReference type="EMBL" id="FOCF01000001">
    <property type="protein sequence ID" value="SEM58639.1"/>
    <property type="molecule type" value="Genomic_DNA"/>
</dbReference>
<dbReference type="STRING" id="1166340.SAMN05192583_0731"/>
<protein>
    <submittedName>
        <fullName evidence="1">Uncharacterized protein</fullName>
    </submittedName>
</protein>
<evidence type="ECO:0000313" key="1">
    <source>
        <dbReference type="EMBL" id="SEM58639.1"/>
    </source>
</evidence>